<reference evidence="2 3" key="1">
    <citation type="journal article" date="2015" name="Genome Announc.">
        <title>Draft Genome Sequences of Marine Isolates of Thalassomonas viridans and Thalassomonas actiniarum.</title>
        <authorList>
            <person name="Olonade I."/>
            <person name="van Zyl L.J."/>
            <person name="Trindade M."/>
        </authorList>
    </citation>
    <scope>NUCLEOTIDE SEQUENCE [LARGE SCALE GENOMIC DNA]</scope>
    <source>
        <strain evidence="2 3">A5K-106</strain>
    </source>
</reference>
<protein>
    <submittedName>
        <fullName evidence="2">Type II toxin-antitoxin system HicB family antitoxin</fullName>
    </submittedName>
</protein>
<dbReference type="InterPro" id="IPR031807">
    <property type="entry name" value="HicB-like"/>
</dbReference>
<proteinExistence type="predicted"/>
<name>A0AAE9YXU0_9GAMM</name>
<dbReference type="SUPFAM" id="SSF143100">
    <property type="entry name" value="TTHA1013/TTHA0281-like"/>
    <property type="match status" value="1"/>
</dbReference>
<dbReference type="RefSeq" id="WP_044832768.1">
    <property type="nucleotide sequence ID" value="NZ_CP059735.1"/>
</dbReference>
<dbReference type="CDD" id="cd22231">
    <property type="entry name" value="RHH_NikR_HicB-like"/>
    <property type="match status" value="1"/>
</dbReference>
<evidence type="ECO:0000259" key="1">
    <source>
        <dbReference type="Pfam" id="PF15919"/>
    </source>
</evidence>
<dbReference type="Gene3D" id="3.30.160.250">
    <property type="match status" value="1"/>
</dbReference>
<accession>A0AAE9YXU0</accession>
<evidence type="ECO:0000313" key="2">
    <source>
        <dbReference type="EMBL" id="WDE01577.1"/>
    </source>
</evidence>
<organism evidence="2 3">
    <name type="scientific">Thalassomonas actiniarum</name>
    <dbReference type="NCBI Taxonomy" id="485447"/>
    <lineage>
        <taxon>Bacteria</taxon>
        <taxon>Pseudomonadati</taxon>
        <taxon>Pseudomonadota</taxon>
        <taxon>Gammaproteobacteria</taxon>
        <taxon>Alteromonadales</taxon>
        <taxon>Colwelliaceae</taxon>
        <taxon>Thalassomonas</taxon>
    </lineage>
</organism>
<dbReference type="Proteomes" id="UP000032568">
    <property type="component" value="Chromosome"/>
</dbReference>
<dbReference type="AlphaFoldDB" id="A0AAE9YXU0"/>
<dbReference type="KEGG" id="tact:SG35_013710"/>
<dbReference type="InterPro" id="IPR035069">
    <property type="entry name" value="TTHA1013/TTHA0281-like"/>
</dbReference>
<gene>
    <name evidence="2" type="ORF">SG35_013710</name>
</gene>
<evidence type="ECO:0000313" key="3">
    <source>
        <dbReference type="Proteomes" id="UP000032568"/>
    </source>
</evidence>
<feature type="domain" description="HicB-like antitoxin of toxin-antitoxin system" evidence="1">
    <location>
        <begin position="3"/>
        <end position="131"/>
    </location>
</feature>
<reference evidence="2 3" key="2">
    <citation type="journal article" date="2022" name="Mar. Drugs">
        <title>Bioassay-Guided Fractionation Leads to the Detection of Cholic Acid Generated by the Rare Thalassomonas sp.</title>
        <authorList>
            <person name="Pheiffer F."/>
            <person name="Schneider Y.K."/>
            <person name="Hansen E.H."/>
            <person name="Andersen J.H."/>
            <person name="Isaksson J."/>
            <person name="Busche T."/>
            <person name="R C."/>
            <person name="Kalinowski J."/>
            <person name="Zyl L.V."/>
            <person name="Trindade M."/>
        </authorList>
    </citation>
    <scope>NUCLEOTIDE SEQUENCE [LARGE SCALE GENOMIC DNA]</scope>
    <source>
        <strain evidence="2 3">A5K-106</strain>
    </source>
</reference>
<keyword evidence="3" id="KW-1185">Reference proteome</keyword>
<dbReference type="EMBL" id="CP059735">
    <property type="protein sequence ID" value="WDE01577.1"/>
    <property type="molecule type" value="Genomic_DNA"/>
</dbReference>
<sequence>MKYPVKLEKELTADHYQITVPDLPGCLAKARTIDEGLTKIDQAIASHMSILAEYGEAIPTPRSIDYYVNQAGQLAQSNGAVWAIIEIDISPYLGKSHKINVTLPELLIKKIDHQVAQSPAYKTRSGFIATACLSELQK</sequence>
<dbReference type="Pfam" id="PF15919">
    <property type="entry name" value="HicB_lk_antitox"/>
    <property type="match status" value="1"/>
</dbReference>